<name>A0A4Z2FRT3_9TELE</name>
<feature type="region of interest" description="Disordered" evidence="1">
    <location>
        <begin position="35"/>
        <end position="54"/>
    </location>
</feature>
<accession>A0A4Z2FRT3</accession>
<dbReference type="Proteomes" id="UP000314294">
    <property type="component" value="Unassembled WGS sequence"/>
</dbReference>
<reference evidence="2 3" key="1">
    <citation type="submission" date="2019-03" db="EMBL/GenBank/DDBJ databases">
        <title>First draft genome of Liparis tanakae, snailfish: a comprehensive survey of snailfish specific genes.</title>
        <authorList>
            <person name="Kim W."/>
            <person name="Song I."/>
            <person name="Jeong J.-H."/>
            <person name="Kim D."/>
            <person name="Kim S."/>
            <person name="Ryu S."/>
            <person name="Song J.Y."/>
            <person name="Lee S.K."/>
        </authorList>
    </citation>
    <scope>NUCLEOTIDE SEQUENCE [LARGE SCALE GENOMIC DNA]</scope>
    <source>
        <tissue evidence="2">Muscle</tissue>
    </source>
</reference>
<dbReference type="AlphaFoldDB" id="A0A4Z2FRT3"/>
<proteinExistence type="predicted"/>
<sequence>MTRRAASTRCIRLNKTRTPRRSLVLPFPRNAALSDVSAADSDRSSSITAGAEHTHPVFKAAPTVVYTPSRSLLESPLSKRPPPTRVRRMEVPAGWLSRWIHPAGSGFPFASSAVRCLFCTRL</sequence>
<gene>
    <name evidence="2" type="ORF">EYF80_046726</name>
</gene>
<organism evidence="2 3">
    <name type="scientific">Liparis tanakae</name>
    <name type="common">Tanaka's snailfish</name>
    <dbReference type="NCBI Taxonomy" id="230148"/>
    <lineage>
        <taxon>Eukaryota</taxon>
        <taxon>Metazoa</taxon>
        <taxon>Chordata</taxon>
        <taxon>Craniata</taxon>
        <taxon>Vertebrata</taxon>
        <taxon>Euteleostomi</taxon>
        <taxon>Actinopterygii</taxon>
        <taxon>Neopterygii</taxon>
        <taxon>Teleostei</taxon>
        <taxon>Neoteleostei</taxon>
        <taxon>Acanthomorphata</taxon>
        <taxon>Eupercaria</taxon>
        <taxon>Perciformes</taxon>
        <taxon>Cottioidei</taxon>
        <taxon>Cottales</taxon>
        <taxon>Liparidae</taxon>
        <taxon>Liparis</taxon>
    </lineage>
</organism>
<dbReference type="EMBL" id="SRLO01000991">
    <property type="protein sequence ID" value="TNN43092.1"/>
    <property type="molecule type" value="Genomic_DNA"/>
</dbReference>
<keyword evidence="3" id="KW-1185">Reference proteome</keyword>
<protein>
    <submittedName>
        <fullName evidence="2">Uncharacterized protein</fullName>
    </submittedName>
</protein>
<evidence type="ECO:0000256" key="1">
    <source>
        <dbReference type="SAM" id="MobiDB-lite"/>
    </source>
</evidence>
<comment type="caution">
    <text evidence="2">The sequence shown here is derived from an EMBL/GenBank/DDBJ whole genome shotgun (WGS) entry which is preliminary data.</text>
</comment>
<evidence type="ECO:0000313" key="3">
    <source>
        <dbReference type="Proteomes" id="UP000314294"/>
    </source>
</evidence>
<evidence type="ECO:0000313" key="2">
    <source>
        <dbReference type="EMBL" id="TNN43092.1"/>
    </source>
</evidence>